<dbReference type="GO" id="GO:0004180">
    <property type="term" value="F:carboxypeptidase activity"/>
    <property type="evidence" value="ECO:0007669"/>
    <property type="project" value="UniProtKB-KW"/>
</dbReference>
<proteinExistence type="predicted"/>
<evidence type="ECO:0000313" key="4">
    <source>
        <dbReference type="EMBL" id="GBO23499.1"/>
    </source>
</evidence>
<dbReference type="PANTHER" id="PTHR12756:SF9">
    <property type="entry name" value="CYTOSOLIC CARBOXYPEPTIDASE 6"/>
    <property type="match status" value="1"/>
</dbReference>
<dbReference type="SUPFAM" id="SSF53187">
    <property type="entry name" value="Zn-dependent exopeptidases"/>
    <property type="match status" value="1"/>
</dbReference>
<name>A0A4Y2VE07_ARAVE</name>
<reference evidence="4 5" key="1">
    <citation type="journal article" date="2019" name="Sci. Rep.">
        <title>Orb-weaving spider Araneus ventricosus genome elucidates the spidroin gene catalogue.</title>
        <authorList>
            <person name="Kono N."/>
            <person name="Nakamura H."/>
            <person name="Ohtoshi R."/>
            <person name="Moran D.A.P."/>
            <person name="Shinohara A."/>
            <person name="Yoshida Y."/>
            <person name="Fujiwara M."/>
            <person name="Mori M."/>
            <person name="Tomita M."/>
            <person name="Arakawa K."/>
        </authorList>
    </citation>
    <scope>NUCLEOTIDE SEQUENCE [LARGE SCALE GENOMIC DNA]</scope>
</reference>
<evidence type="ECO:0000313" key="3">
    <source>
        <dbReference type="EMBL" id="GBO23497.1"/>
    </source>
</evidence>
<evidence type="ECO:0000313" key="2">
    <source>
        <dbReference type="EMBL" id="GBO14276.1"/>
    </source>
</evidence>
<dbReference type="PANTHER" id="PTHR12756">
    <property type="entry name" value="CYTOSOLIC CARBOXYPEPTIDASE"/>
    <property type="match status" value="1"/>
</dbReference>
<keyword evidence="4" id="KW-0378">Hydrolase</keyword>
<keyword evidence="4" id="KW-0121">Carboxypeptidase</keyword>
<evidence type="ECO:0000256" key="1">
    <source>
        <dbReference type="ARBA" id="ARBA00001947"/>
    </source>
</evidence>
<comment type="cofactor">
    <cofactor evidence="1">
        <name>Zn(2+)</name>
        <dbReference type="ChEBI" id="CHEBI:29105"/>
    </cofactor>
</comment>
<dbReference type="AlphaFoldDB" id="A0A4Y2VE07"/>
<keyword evidence="5" id="KW-1185">Reference proteome</keyword>
<evidence type="ECO:0000313" key="5">
    <source>
        <dbReference type="Proteomes" id="UP000499080"/>
    </source>
</evidence>
<protein>
    <submittedName>
        <fullName evidence="4">Cytosolic carboxypeptidase 6</fullName>
    </submittedName>
</protein>
<sequence>MYIIFPSRIRIPSNCVFYYRCPEHGNRYVLSIVFAFDKEEDVYHFAFSYPYSYTRLQKYMESLESKQLPYFKREKIGETLVSIPLKNHF</sequence>
<dbReference type="Proteomes" id="UP000499080">
    <property type="component" value="Unassembled WGS sequence"/>
</dbReference>
<dbReference type="EMBL" id="BGPR01038436">
    <property type="protein sequence ID" value="GBO14276.1"/>
    <property type="molecule type" value="Genomic_DNA"/>
</dbReference>
<gene>
    <name evidence="4" type="primary">Agbl4_2</name>
    <name evidence="2" type="synonym">Agbl4_1</name>
    <name evidence="3" type="synonym">Agbl4_3</name>
    <name evidence="3" type="ORF">AVEN_270433_1</name>
    <name evidence="2" type="ORF">AVEN_65026_1</name>
    <name evidence="4" type="ORF">AVEN_80337_1</name>
</gene>
<dbReference type="OrthoDB" id="10253041at2759"/>
<dbReference type="EMBL" id="BGPR01046553">
    <property type="protein sequence ID" value="GBO23499.1"/>
    <property type="molecule type" value="Genomic_DNA"/>
</dbReference>
<keyword evidence="4" id="KW-0645">Protease</keyword>
<accession>A0A4Y2VE07</accession>
<dbReference type="EMBL" id="BGPR01046552">
    <property type="protein sequence ID" value="GBO23497.1"/>
    <property type="molecule type" value="Genomic_DNA"/>
</dbReference>
<comment type="caution">
    <text evidence="4">The sequence shown here is derived from an EMBL/GenBank/DDBJ whole genome shotgun (WGS) entry which is preliminary data.</text>
</comment>
<organism evidence="4 5">
    <name type="scientific">Araneus ventricosus</name>
    <name type="common">Orbweaver spider</name>
    <name type="synonym">Epeira ventricosa</name>
    <dbReference type="NCBI Taxonomy" id="182803"/>
    <lineage>
        <taxon>Eukaryota</taxon>
        <taxon>Metazoa</taxon>
        <taxon>Ecdysozoa</taxon>
        <taxon>Arthropoda</taxon>
        <taxon>Chelicerata</taxon>
        <taxon>Arachnida</taxon>
        <taxon>Araneae</taxon>
        <taxon>Araneomorphae</taxon>
        <taxon>Entelegynae</taxon>
        <taxon>Araneoidea</taxon>
        <taxon>Araneidae</taxon>
        <taxon>Araneus</taxon>
    </lineage>
</organism>
<dbReference type="InterPro" id="IPR050821">
    <property type="entry name" value="Cytosolic_carboxypeptidase"/>
</dbReference>